<gene>
    <name evidence="4" type="ORF">sS8_3355</name>
</gene>
<dbReference type="Gene3D" id="3.40.190.10">
    <property type="entry name" value="Periplasmic binding protein-like II"/>
    <property type="match status" value="2"/>
</dbReference>
<feature type="domain" description="PBP" evidence="3">
    <location>
        <begin position="41"/>
        <end position="287"/>
    </location>
</feature>
<dbReference type="Pfam" id="PF12849">
    <property type="entry name" value="PBP_like_2"/>
    <property type="match status" value="1"/>
</dbReference>
<evidence type="ECO:0000313" key="4">
    <source>
        <dbReference type="EMBL" id="BBA35293.1"/>
    </source>
</evidence>
<proteinExistence type="predicted"/>
<evidence type="ECO:0000313" key="5">
    <source>
        <dbReference type="Proteomes" id="UP000266313"/>
    </source>
</evidence>
<organism evidence="4 5">
    <name type="scientific">Methylocaldum marinum</name>
    <dbReference type="NCBI Taxonomy" id="1432792"/>
    <lineage>
        <taxon>Bacteria</taxon>
        <taxon>Pseudomonadati</taxon>
        <taxon>Pseudomonadota</taxon>
        <taxon>Gammaproteobacteria</taxon>
        <taxon>Methylococcales</taxon>
        <taxon>Methylococcaceae</taxon>
        <taxon>Methylocaldum</taxon>
    </lineage>
</organism>
<protein>
    <submittedName>
        <fullName evidence="4">Phosphate-binding protein</fullName>
    </submittedName>
</protein>
<evidence type="ECO:0000256" key="2">
    <source>
        <dbReference type="SAM" id="SignalP"/>
    </source>
</evidence>
<evidence type="ECO:0000256" key="1">
    <source>
        <dbReference type="ARBA" id="ARBA00022729"/>
    </source>
</evidence>
<dbReference type="InterPro" id="IPR050811">
    <property type="entry name" value="Phosphate_ABC_transporter"/>
</dbReference>
<sequence length="319" mass="34513">MRRRLHLFLTAMLMAAIAGAVSGSSEEPEAVSDSGTGEFGASDLGKLARHWLGAFRQDHAGDAVSLRPTRSFASKAAFEEMQNAVIYVGYRLPPQAVDDFARRYGYKPTAIRVALDTVAIFVHRENPIRGMTLAQIGAVFSGESRCRGAQHAATWGALGLAGVWQARPLQVFAIGPADDLHDYFRQQVLCGGGLGEFVRMHPNSAAVARAVSESLNAIGFGRSVSTISSMKALSLAVDTNMPFVAPSERPVVDGAYPLTRFLHIYVQKRPDRPLTGRQADFVRFVLSPGGQAILGRNGFIPVSRDVARMEQSLIFADQP</sequence>
<keyword evidence="5" id="KW-1185">Reference proteome</keyword>
<dbReference type="SUPFAM" id="SSF53850">
    <property type="entry name" value="Periplasmic binding protein-like II"/>
    <property type="match status" value="1"/>
</dbReference>
<dbReference type="Proteomes" id="UP000266313">
    <property type="component" value="Chromosome"/>
</dbReference>
<dbReference type="KEGG" id="mmai:sS8_3355"/>
<dbReference type="InterPro" id="IPR024370">
    <property type="entry name" value="PBP_domain"/>
</dbReference>
<feature type="signal peptide" evidence="2">
    <location>
        <begin position="1"/>
        <end position="20"/>
    </location>
</feature>
<dbReference type="AlphaFoldDB" id="A0A250KUE6"/>
<dbReference type="PANTHER" id="PTHR30570">
    <property type="entry name" value="PERIPLASMIC PHOSPHATE BINDING COMPONENT OF PHOSPHATE ABC TRANSPORTER"/>
    <property type="match status" value="1"/>
</dbReference>
<keyword evidence="1 2" id="KW-0732">Signal</keyword>
<dbReference type="OrthoDB" id="9765713at2"/>
<name>A0A250KUE6_9GAMM</name>
<feature type="chain" id="PRO_5012309757" evidence="2">
    <location>
        <begin position="21"/>
        <end position="319"/>
    </location>
</feature>
<evidence type="ECO:0000259" key="3">
    <source>
        <dbReference type="Pfam" id="PF12849"/>
    </source>
</evidence>
<reference evidence="4 5" key="1">
    <citation type="submission" date="2016-12" db="EMBL/GenBank/DDBJ databases">
        <title>Genome sequencing of Methylocaldum marinum.</title>
        <authorList>
            <person name="Takeuchi M."/>
            <person name="Kamagata Y."/>
            <person name="Hiraoka S."/>
            <person name="Oshima K."/>
            <person name="Hattori M."/>
            <person name="Iwasaki W."/>
        </authorList>
    </citation>
    <scope>NUCLEOTIDE SEQUENCE [LARGE SCALE GENOMIC DNA]</scope>
    <source>
        <strain evidence="4 5">S8</strain>
    </source>
</reference>
<dbReference type="RefSeq" id="WP_119630523.1">
    <property type="nucleotide sequence ID" value="NZ_AP017928.1"/>
</dbReference>
<accession>A0A250KUE6</accession>
<dbReference type="PANTHER" id="PTHR30570:SF6">
    <property type="entry name" value="PHOSPHATE-BINDING PROTEIN PSTS"/>
    <property type="match status" value="1"/>
</dbReference>
<dbReference type="EMBL" id="AP017928">
    <property type="protein sequence ID" value="BBA35293.1"/>
    <property type="molecule type" value="Genomic_DNA"/>
</dbReference>